<evidence type="ECO:0000313" key="3">
    <source>
        <dbReference type="EMBL" id="QNE76542.1"/>
    </source>
</evidence>
<dbReference type="PRINTS" id="PR00413">
    <property type="entry name" value="HADHALOGNASE"/>
</dbReference>
<dbReference type="AlphaFoldDB" id="A0A7G7BMH7"/>
<keyword evidence="1 3" id="KW-0378">Hydrolase</keyword>
<dbReference type="InterPro" id="IPR036412">
    <property type="entry name" value="HAD-like_sf"/>
</dbReference>
<dbReference type="Proteomes" id="UP000515307">
    <property type="component" value="Chromosome"/>
</dbReference>
<feature type="region of interest" description="Disordered" evidence="2">
    <location>
        <begin position="1"/>
        <end position="75"/>
    </location>
</feature>
<protein>
    <submittedName>
        <fullName evidence="3">HAD hydrolase-like protein</fullName>
    </submittedName>
</protein>
<organism evidence="3 4">
    <name type="scientific">Streptomyces finlayi</name>
    <dbReference type="NCBI Taxonomy" id="67296"/>
    <lineage>
        <taxon>Bacteria</taxon>
        <taxon>Bacillati</taxon>
        <taxon>Actinomycetota</taxon>
        <taxon>Actinomycetes</taxon>
        <taxon>Kitasatosporales</taxon>
        <taxon>Streptomycetaceae</taxon>
        <taxon>Streptomyces</taxon>
    </lineage>
</organism>
<evidence type="ECO:0000256" key="1">
    <source>
        <dbReference type="ARBA" id="ARBA00022801"/>
    </source>
</evidence>
<evidence type="ECO:0000256" key="2">
    <source>
        <dbReference type="SAM" id="MobiDB-lite"/>
    </source>
</evidence>
<accession>A0A7G7BMH7</accession>
<reference evidence="4" key="1">
    <citation type="submission" date="2019-10" db="EMBL/GenBank/DDBJ databases">
        <title>Antimicrobial potential of Antarctic Bacteria.</title>
        <authorList>
            <person name="Benaud N."/>
            <person name="Edwards R.J."/>
            <person name="Ferrari B.C."/>
        </authorList>
    </citation>
    <scope>NUCLEOTIDE SEQUENCE [LARGE SCALE GENOMIC DNA]</scope>
    <source>
        <strain evidence="4">NBSH44</strain>
    </source>
</reference>
<dbReference type="InterPro" id="IPR023214">
    <property type="entry name" value="HAD_sf"/>
</dbReference>
<gene>
    <name evidence="3" type="ORF">F0344_19645</name>
</gene>
<dbReference type="GO" id="GO:0016787">
    <property type="term" value="F:hydrolase activity"/>
    <property type="evidence" value="ECO:0007669"/>
    <property type="project" value="UniProtKB-KW"/>
</dbReference>
<sequence length="316" mass="32740">MALPGGGPSPRGRSSPATRSSAIGLGAAAARTGVDRAGGPQLPRPGPQHSQRVDRPPLRPPGPVTAGGAVTIPSPGPRAYPQALVLDLFGTLVDAPTRAQRLQAAETIAAATAVPAAVIEQAYIDSWAERHDGRLPTLDSLSEHLWQRCGEGTPTPHDLCTVLLRLATARLSASPDVVAVLRTLRERGLRIAVLSDASADIAEAWQGSALSESVDVAVFSCRAGAVKPHISLYRAVTGQLGVAPQDTMYCGDGGGDELRGATAAGLTAVRVERRGGPSTIAFGDRPWHGPSISGVEQLPAFMLASRAPRRPKEGDV</sequence>
<dbReference type="SFLD" id="SFLDS00003">
    <property type="entry name" value="Haloacid_Dehalogenase"/>
    <property type="match status" value="1"/>
</dbReference>
<feature type="compositionally biased region" description="Low complexity" evidence="2">
    <location>
        <begin position="10"/>
        <end position="22"/>
    </location>
</feature>
<evidence type="ECO:0000313" key="4">
    <source>
        <dbReference type="Proteomes" id="UP000515307"/>
    </source>
</evidence>
<dbReference type="EMBL" id="CP045702">
    <property type="protein sequence ID" value="QNE76542.1"/>
    <property type="molecule type" value="Genomic_DNA"/>
</dbReference>
<name>A0A7G7BMH7_9ACTN</name>
<dbReference type="InterPro" id="IPR051540">
    <property type="entry name" value="S-2-haloacid_dehalogenase"/>
</dbReference>
<dbReference type="Pfam" id="PF00702">
    <property type="entry name" value="Hydrolase"/>
    <property type="match status" value="1"/>
</dbReference>
<dbReference type="SFLD" id="SFLDG01129">
    <property type="entry name" value="C1.5:_HAD__Beta-PGM__Phosphata"/>
    <property type="match status" value="1"/>
</dbReference>
<dbReference type="SUPFAM" id="SSF56784">
    <property type="entry name" value="HAD-like"/>
    <property type="match status" value="1"/>
</dbReference>
<dbReference type="InterPro" id="IPR006439">
    <property type="entry name" value="HAD-SF_hydro_IA"/>
</dbReference>
<dbReference type="Gene3D" id="3.40.50.1000">
    <property type="entry name" value="HAD superfamily/HAD-like"/>
    <property type="match status" value="1"/>
</dbReference>
<keyword evidence="4" id="KW-1185">Reference proteome</keyword>
<dbReference type="KEGG" id="sfiy:F0344_19645"/>
<proteinExistence type="predicted"/>
<dbReference type="PANTHER" id="PTHR43316:SF3">
    <property type="entry name" value="HALOACID DEHALOGENASE, TYPE II (AFU_ORTHOLOGUE AFUA_2G07750)-RELATED"/>
    <property type="match status" value="1"/>
</dbReference>
<dbReference type="PANTHER" id="PTHR43316">
    <property type="entry name" value="HYDROLASE, HALOACID DELAHOGENASE-RELATED"/>
    <property type="match status" value="1"/>
</dbReference>